<dbReference type="KEGG" id="das:Daes_0652"/>
<protein>
    <submittedName>
        <fullName evidence="2">Uncharacterized protein</fullName>
    </submittedName>
</protein>
<reference evidence="2 3" key="2">
    <citation type="journal article" date="2014" name="Genome Announc.">
        <title>Complete Genome Sequence of the Subsurface, Mesophilic Sulfate-Reducing Bacterium Desulfovibrio aespoeensis Aspo-2.</title>
        <authorList>
            <person name="Pedersen K."/>
            <person name="Bengtsson A."/>
            <person name="Edlund J."/>
            <person name="Rabe L."/>
            <person name="Hazen T."/>
            <person name="Chakraborty R."/>
            <person name="Goodwin L."/>
            <person name="Shapiro N."/>
        </authorList>
    </citation>
    <scope>NUCLEOTIDE SEQUENCE [LARGE SCALE GENOMIC DNA]</scope>
    <source>
        <strain evidence="3">ATCC 700646 / DSM 10631 / Aspo-2</strain>
    </source>
</reference>
<feature type="region of interest" description="Disordered" evidence="1">
    <location>
        <begin position="1"/>
        <end position="30"/>
    </location>
</feature>
<evidence type="ECO:0000313" key="2">
    <source>
        <dbReference type="EMBL" id="ADU61670.1"/>
    </source>
</evidence>
<gene>
    <name evidence="2" type="ordered locus">Daes_0652</name>
</gene>
<organism evidence="2 3">
    <name type="scientific">Pseudodesulfovibrio aespoeensis (strain ATCC 700646 / DSM 10631 / Aspo-2)</name>
    <name type="common">Desulfovibrio aespoeensis</name>
    <dbReference type="NCBI Taxonomy" id="643562"/>
    <lineage>
        <taxon>Bacteria</taxon>
        <taxon>Pseudomonadati</taxon>
        <taxon>Thermodesulfobacteriota</taxon>
        <taxon>Desulfovibrionia</taxon>
        <taxon>Desulfovibrionales</taxon>
        <taxon>Desulfovibrionaceae</taxon>
    </lineage>
</organism>
<proteinExistence type="predicted"/>
<reference evidence="3" key="1">
    <citation type="submission" date="2010-12" db="EMBL/GenBank/DDBJ databases">
        <title>Complete sequence of Desulfovibrio aespoeensis Aspo-2.</title>
        <authorList>
            <consortium name="US DOE Joint Genome Institute"/>
            <person name="Lucas S."/>
            <person name="Copeland A."/>
            <person name="Lapidus A."/>
            <person name="Cheng J.-F."/>
            <person name="Goodwin L."/>
            <person name="Pitluck S."/>
            <person name="Chertkov O."/>
            <person name="Misra M."/>
            <person name="Detter J.C."/>
            <person name="Han C."/>
            <person name="Tapia R."/>
            <person name="Land M."/>
            <person name="Hauser L."/>
            <person name="Kyrpides N."/>
            <person name="Ivanova N."/>
            <person name="Ovchinnikova G."/>
            <person name="Pedersen K."/>
            <person name="Jagevall S."/>
            <person name="Hazen T."/>
            <person name="Woyke T."/>
        </authorList>
    </citation>
    <scope>NUCLEOTIDE SEQUENCE [LARGE SCALE GENOMIC DNA]</scope>
    <source>
        <strain evidence="3">ATCC 700646 / DSM 10631 / Aspo-2</strain>
    </source>
</reference>
<dbReference type="Proteomes" id="UP000002191">
    <property type="component" value="Chromosome"/>
</dbReference>
<accession>E6VZ07</accession>
<sequence>MPPAARGGNRLRSAARRGWGSRKTDSGGEGVDARKDNLLFYLIKSGSPRADGSPLRRHHALACPFACPGGVDPTSFERGGGGKTFSKVFPPGIFLPTHSPPPRCHPVNRECWSCFALWRPCGARFWFGQEVGGRLSASARRFRFGPQPVCEAVLRMGVRTPGRKVCRTPGFGVNRQPRRRKDNVHDHYQLFCD</sequence>
<dbReference type="STRING" id="643562.Daes_0652"/>
<keyword evidence="3" id="KW-1185">Reference proteome</keyword>
<dbReference type="AlphaFoldDB" id="E6VZ07"/>
<dbReference type="EMBL" id="CP002431">
    <property type="protein sequence ID" value="ADU61670.1"/>
    <property type="molecule type" value="Genomic_DNA"/>
</dbReference>
<evidence type="ECO:0000256" key="1">
    <source>
        <dbReference type="SAM" id="MobiDB-lite"/>
    </source>
</evidence>
<name>E6VZ07_PSEA9</name>
<dbReference type="HOGENOM" id="CLU_1406751_0_0_7"/>
<evidence type="ECO:0000313" key="3">
    <source>
        <dbReference type="Proteomes" id="UP000002191"/>
    </source>
</evidence>